<comment type="caution">
    <text evidence="1">The sequence shown here is derived from an EMBL/GenBank/DDBJ whole genome shotgun (WGS) entry which is preliminary data.</text>
</comment>
<sequence length="107" mass="12047">MTTLQRSAVSFRRQGSSGLIWDDRVQFQALDSKAARSTFHSNEREDKALPTNNLVRNQNQDRNFQERNMIVSRPIGSSSTHSNDGDQKVQRCSFSAIFGRCMGTPAP</sequence>
<evidence type="ECO:0000313" key="2">
    <source>
        <dbReference type="Proteomes" id="UP000237105"/>
    </source>
</evidence>
<reference evidence="2" key="1">
    <citation type="submission" date="2016-06" db="EMBL/GenBank/DDBJ databases">
        <title>Parallel loss of symbiosis genes in relatives of nitrogen-fixing non-legume Parasponia.</title>
        <authorList>
            <person name="Van Velzen R."/>
            <person name="Holmer R."/>
            <person name="Bu F."/>
            <person name="Rutten L."/>
            <person name="Van Zeijl A."/>
            <person name="Liu W."/>
            <person name="Santuari L."/>
            <person name="Cao Q."/>
            <person name="Sharma T."/>
            <person name="Shen D."/>
            <person name="Roswanjaya Y."/>
            <person name="Wardhani T."/>
            <person name="Kalhor M.S."/>
            <person name="Jansen J."/>
            <person name="Van den Hoogen J."/>
            <person name="Gungor B."/>
            <person name="Hartog M."/>
            <person name="Hontelez J."/>
            <person name="Verver J."/>
            <person name="Yang W.-C."/>
            <person name="Schijlen E."/>
            <person name="Repin R."/>
            <person name="Schilthuizen M."/>
            <person name="Schranz E."/>
            <person name="Heidstra R."/>
            <person name="Miyata K."/>
            <person name="Fedorova E."/>
            <person name="Kohlen W."/>
            <person name="Bisseling T."/>
            <person name="Smit S."/>
            <person name="Geurts R."/>
        </authorList>
    </citation>
    <scope>NUCLEOTIDE SEQUENCE [LARGE SCALE GENOMIC DNA]</scope>
    <source>
        <strain evidence="2">cv. WU1-14</strain>
    </source>
</reference>
<dbReference type="Pfam" id="PF15697">
    <property type="entry name" value="DUF4666"/>
    <property type="match status" value="1"/>
</dbReference>
<keyword evidence="2" id="KW-1185">Reference proteome</keyword>
<evidence type="ECO:0000313" key="1">
    <source>
        <dbReference type="EMBL" id="PON59432.1"/>
    </source>
</evidence>
<dbReference type="EMBL" id="JXTB01000140">
    <property type="protein sequence ID" value="PON59432.1"/>
    <property type="molecule type" value="Genomic_DNA"/>
</dbReference>
<dbReference type="PANTHER" id="PTHR33730:SF36">
    <property type="entry name" value="PLANT_PROTEIN"/>
    <property type="match status" value="1"/>
</dbReference>
<dbReference type="OrthoDB" id="1652626at2759"/>
<dbReference type="InterPro" id="IPR031421">
    <property type="entry name" value="DUF4666"/>
</dbReference>
<gene>
    <name evidence="1" type="ORF">PanWU01x14_159420</name>
</gene>
<dbReference type="PANTHER" id="PTHR33730">
    <property type="entry name" value="OS05G0542732 PROTEIN-RELATED"/>
    <property type="match status" value="1"/>
</dbReference>
<dbReference type="AlphaFoldDB" id="A0A2P5CEF0"/>
<proteinExistence type="predicted"/>
<protein>
    <recommendedName>
        <fullName evidence="3">MAPK kinase substrate protein</fullName>
    </recommendedName>
</protein>
<dbReference type="Proteomes" id="UP000237105">
    <property type="component" value="Unassembled WGS sequence"/>
</dbReference>
<organism evidence="1 2">
    <name type="scientific">Parasponia andersonii</name>
    <name type="common">Sponia andersonii</name>
    <dbReference type="NCBI Taxonomy" id="3476"/>
    <lineage>
        <taxon>Eukaryota</taxon>
        <taxon>Viridiplantae</taxon>
        <taxon>Streptophyta</taxon>
        <taxon>Embryophyta</taxon>
        <taxon>Tracheophyta</taxon>
        <taxon>Spermatophyta</taxon>
        <taxon>Magnoliopsida</taxon>
        <taxon>eudicotyledons</taxon>
        <taxon>Gunneridae</taxon>
        <taxon>Pentapetalae</taxon>
        <taxon>rosids</taxon>
        <taxon>fabids</taxon>
        <taxon>Rosales</taxon>
        <taxon>Cannabaceae</taxon>
        <taxon>Parasponia</taxon>
    </lineage>
</organism>
<evidence type="ECO:0008006" key="3">
    <source>
        <dbReference type="Google" id="ProtNLM"/>
    </source>
</evidence>
<name>A0A2P5CEF0_PARAD</name>
<accession>A0A2P5CEF0</accession>